<dbReference type="InterPro" id="IPR018958">
    <property type="entry name" value="Knr4/Smi1-like_dom"/>
</dbReference>
<reference evidence="2 3" key="1">
    <citation type="submission" date="2022-10" db="EMBL/GenBank/DDBJ databases">
        <title>Complete genome sequence of Exiguobacterium profundum TSS-3 isolated from an extremely saline-alkaline spring located in Ixtapa, Chiapas-Mexico.</title>
        <authorList>
            <person name="Rincon-Rosales R."/>
            <person name="Rogel M.A."/>
            <person name="Rincon-Molina C.I."/>
            <person name="Guerrero G."/>
            <person name="Manzano-Gomez L.A."/>
            <person name="Lopez-Lopez A."/>
            <person name="Rincon Molina F.A."/>
            <person name="Martinez-Romero E."/>
        </authorList>
    </citation>
    <scope>NUCLEOTIDE SEQUENCE [LARGE SCALE GENOMIC DNA]</scope>
    <source>
        <strain evidence="2 3">TSS-3</strain>
    </source>
</reference>
<dbReference type="RefSeq" id="WP_214685701.1">
    <property type="nucleotide sequence ID" value="NZ_CP109617.1"/>
</dbReference>
<accession>A0ABY8AYM4</accession>
<dbReference type="InterPro" id="IPR037883">
    <property type="entry name" value="Knr4/Smi1-like_sf"/>
</dbReference>
<sequence>MIVWTDEIDHTNTLPDLTKEILRDVESRLGVKLPESYIELIRTQNGGFIEQRELPVILNGLDDTIVIDFIMGMSLQEGLVESKNLLKEWGVEDERLIAFTGDGHYFLMFDYRDGVTPKIALLDTTVEKIDVLFDSFDQFNEALSVSETDSFVGLSEGETLLDYAQNLLYSEVTSEKTFGANIWLNSLDVLDVKELVVELLTWMDDDTLRETAISTIQNTIISRRLRQKELIEAFFSSLLKRDDAYSKQCYEETTYILENGIDPD</sequence>
<dbReference type="Gene3D" id="3.40.1580.10">
    <property type="entry name" value="SMI1/KNR4-like"/>
    <property type="match status" value="1"/>
</dbReference>
<dbReference type="EMBL" id="CP109617">
    <property type="protein sequence ID" value="WED54925.1"/>
    <property type="molecule type" value="Genomic_DNA"/>
</dbReference>
<evidence type="ECO:0000313" key="3">
    <source>
        <dbReference type="Proteomes" id="UP001219957"/>
    </source>
</evidence>
<name>A0ABY8AYM4_9BACL</name>
<keyword evidence="3" id="KW-1185">Reference proteome</keyword>
<dbReference type="SMART" id="SM00860">
    <property type="entry name" value="SMI1_KNR4"/>
    <property type="match status" value="1"/>
</dbReference>
<dbReference type="Pfam" id="PF09346">
    <property type="entry name" value="SMI1_KNR4"/>
    <property type="match status" value="1"/>
</dbReference>
<dbReference type="Proteomes" id="UP001219957">
    <property type="component" value="Chromosome"/>
</dbReference>
<dbReference type="SUPFAM" id="SSF160631">
    <property type="entry name" value="SMI1/KNR4-like"/>
    <property type="match status" value="1"/>
</dbReference>
<organism evidence="2 3">
    <name type="scientific">Exiguobacterium profundum</name>
    <dbReference type="NCBI Taxonomy" id="307643"/>
    <lineage>
        <taxon>Bacteria</taxon>
        <taxon>Bacillati</taxon>
        <taxon>Bacillota</taxon>
        <taxon>Bacilli</taxon>
        <taxon>Bacillales</taxon>
        <taxon>Bacillales Family XII. Incertae Sedis</taxon>
        <taxon>Exiguobacterium</taxon>
    </lineage>
</organism>
<protein>
    <submittedName>
        <fullName evidence="2">SMI1/KNR4 family protein</fullName>
    </submittedName>
</protein>
<evidence type="ECO:0000259" key="1">
    <source>
        <dbReference type="SMART" id="SM00860"/>
    </source>
</evidence>
<proteinExistence type="predicted"/>
<feature type="domain" description="Knr4/Smi1-like" evidence="1">
    <location>
        <begin position="16"/>
        <end position="145"/>
    </location>
</feature>
<evidence type="ECO:0000313" key="2">
    <source>
        <dbReference type="EMBL" id="WED54925.1"/>
    </source>
</evidence>
<gene>
    <name evidence="2" type="ORF">OE059_12980</name>
</gene>